<dbReference type="Pfam" id="PF13828">
    <property type="entry name" value="DUF4190"/>
    <property type="match status" value="1"/>
</dbReference>
<dbReference type="InterPro" id="IPR026004">
    <property type="entry name" value="Septum_form"/>
</dbReference>
<evidence type="ECO:0000259" key="4">
    <source>
        <dbReference type="Pfam" id="PF13845"/>
    </source>
</evidence>
<feature type="transmembrane region" description="Helical" evidence="2">
    <location>
        <begin position="119"/>
        <end position="138"/>
    </location>
</feature>
<dbReference type="AlphaFoldDB" id="A0A927L2I9"/>
<evidence type="ECO:0000259" key="3">
    <source>
        <dbReference type="Pfam" id="PF13828"/>
    </source>
</evidence>
<keyword evidence="2" id="KW-0472">Membrane</keyword>
<name>A0A927L2I9_9ACTN</name>
<evidence type="ECO:0000313" key="5">
    <source>
        <dbReference type="EMBL" id="MBD9722694.1"/>
    </source>
</evidence>
<feature type="transmembrane region" description="Helical" evidence="2">
    <location>
        <begin position="81"/>
        <end position="107"/>
    </location>
</feature>
<dbReference type="InterPro" id="IPR025241">
    <property type="entry name" value="DUF4190"/>
</dbReference>
<feature type="region of interest" description="Disordered" evidence="1">
    <location>
        <begin position="398"/>
        <end position="428"/>
    </location>
</feature>
<keyword evidence="2" id="KW-1133">Transmembrane helix</keyword>
<dbReference type="EMBL" id="JACYXT010000002">
    <property type="protein sequence ID" value="MBD9722694.1"/>
    <property type="molecule type" value="Genomic_DNA"/>
</dbReference>
<accession>A0A927L2I9</accession>
<feature type="domain" description="DUF4190" evidence="3">
    <location>
        <begin position="81"/>
        <end position="136"/>
    </location>
</feature>
<evidence type="ECO:0000256" key="2">
    <source>
        <dbReference type="SAM" id="Phobius"/>
    </source>
</evidence>
<feature type="region of interest" description="Disordered" evidence="1">
    <location>
        <begin position="15"/>
        <end position="57"/>
    </location>
</feature>
<feature type="domain" description="Septum formation-related" evidence="4">
    <location>
        <begin position="166"/>
        <end position="273"/>
    </location>
</feature>
<evidence type="ECO:0000313" key="6">
    <source>
        <dbReference type="Proteomes" id="UP000661025"/>
    </source>
</evidence>
<dbReference type="Pfam" id="PF13845">
    <property type="entry name" value="Septum_form"/>
    <property type="match status" value="1"/>
</dbReference>
<dbReference type="Proteomes" id="UP000661025">
    <property type="component" value="Unassembled WGS sequence"/>
</dbReference>
<gene>
    <name evidence="5" type="ORF">IHE70_05450</name>
</gene>
<proteinExistence type="predicted"/>
<comment type="caution">
    <text evidence="5">The sequence shown here is derived from an EMBL/GenBank/DDBJ whole genome shotgun (WGS) entry which is preliminary data.</text>
</comment>
<sequence>MRPVVRQFPFGSAQGASVPVVTPPPFGPQQPPDGGPFPSPGQPSAGGGGQPYPYGAGAEPWGRAWGQPYPARGSTPPVNGLAITALVLGALCFLPGIGLVLGVVALAQIRKRGERGRGMAVAGMVLSTVGALLITLAWTTGGARDAWDGVRDAAQGAGGTFSVAKGECFDSRTGTLEGYAYDVDIVPCGGEHDAEVFANFPMPGGGRADGDYPGDDEMAEVADDRCYELSETYAMDAWALPAEADVYYFTPTRESWRSGDREITCMFGNVDPEAGLTGSLRQDATTLDDDQFAFLEADAILNDAFDSMPETPYVEDDLAGHREWAPQVADALDRQATALRAHDWDPAVDQAVSDYADALDEAREEWEAAHEASDAEDFDEHWDAAHRQTDGTLAITARKALGLATGPPADDDGGTGGGDGEEGPGAEV</sequence>
<feature type="compositionally biased region" description="Acidic residues" evidence="1">
    <location>
        <begin position="409"/>
        <end position="428"/>
    </location>
</feature>
<feature type="compositionally biased region" description="Pro residues" evidence="1">
    <location>
        <begin position="21"/>
        <end position="41"/>
    </location>
</feature>
<keyword evidence="2" id="KW-0812">Transmembrane</keyword>
<reference evidence="5" key="1">
    <citation type="submission" date="2020-09" db="EMBL/GenBank/DDBJ databases">
        <title>Streptomyces canutascabiei sp. nov., which causes potato common scab and is distributed across the world.</title>
        <authorList>
            <person name="Nguyen H.P."/>
            <person name="Weisberg A.J."/>
            <person name="Chang J.H."/>
            <person name="Clarke C.R."/>
        </authorList>
    </citation>
    <scope>NUCLEOTIDE SEQUENCE</scope>
    <source>
        <strain evidence="5">ID-01-6.2a</strain>
    </source>
</reference>
<evidence type="ECO:0000256" key="1">
    <source>
        <dbReference type="SAM" id="MobiDB-lite"/>
    </source>
</evidence>
<protein>
    <submittedName>
        <fullName evidence="5">DUF4190 domain-containing protein</fullName>
    </submittedName>
</protein>
<organism evidence="5 6">
    <name type="scientific">Streptomyces caniscabiei</name>
    <dbReference type="NCBI Taxonomy" id="2746961"/>
    <lineage>
        <taxon>Bacteria</taxon>
        <taxon>Bacillati</taxon>
        <taxon>Actinomycetota</taxon>
        <taxon>Actinomycetes</taxon>
        <taxon>Kitasatosporales</taxon>
        <taxon>Streptomycetaceae</taxon>
        <taxon>Streptomyces</taxon>
    </lineage>
</organism>